<dbReference type="EMBL" id="CP133614">
    <property type="protein sequence ID" value="WMV20350.1"/>
    <property type="molecule type" value="Genomic_DNA"/>
</dbReference>
<evidence type="ECO:0000256" key="3">
    <source>
        <dbReference type="ARBA" id="ARBA00013081"/>
    </source>
</evidence>
<evidence type="ECO:0000313" key="12">
    <source>
        <dbReference type="EMBL" id="WMV20350.1"/>
    </source>
</evidence>
<dbReference type="AlphaFoldDB" id="A0AAF0TP31"/>
<evidence type="ECO:0000256" key="10">
    <source>
        <dbReference type="SAM" id="MobiDB-lite"/>
    </source>
</evidence>
<dbReference type="InterPro" id="IPR036457">
    <property type="entry name" value="PPM-type-like_dom_sf"/>
</dbReference>
<keyword evidence="7 9" id="KW-0904">Protein phosphatase</keyword>
<comment type="cofactor">
    <cofactor evidence="1">
        <name>Mn(2+)</name>
        <dbReference type="ChEBI" id="CHEBI:29035"/>
    </cofactor>
</comment>
<comment type="cofactor">
    <cofactor evidence="2">
        <name>Mg(2+)</name>
        <dbReference type="ChEBI" id="CHEBI:18420"/>
    </cofactor>
</comment>
<dbReference type="SMART" id="SM00332">
    <property type="entry name" value="PP2Cc"/>
    <property type="match status" value="1"/>
</dbReference>
<dbReference type="PROSITE" id="PS51746">
    <property type="entry name" value="PPM_2"/>
    <property type="match status" value="1"/>
</dbReference>
<keyword evidence="6" id="KW-0460">Magnesium</keyword>
<evidence type="ECO:0000313" key="13">
    <source>
        <dbReference type="Proteomes" id="UP001234989"/>
    </source>
</evidence>
<reference evidence="12" key="1">
    <citation type="submission" date="2023-08" db="EMBL/GenBank/DDBJ databases">
        <title>A de novo genome assembly of Solanum verrucosum Schlechtendal, a Mexican diploid species geographically isolated from the other diploid A-genome species in potato relatives.</title>
        <authorList>
            <person name="Hosaka K."/>
        </authorList>
    </citation>
    <scope>NUCLEOTIDE SEQUENCE</scope>
    <source>
        <tissue evidence="12">Young leaves</tissue>
    </source>
</reference>
<dbReference type="Pfam" id="PF00481">
    <property type="entry name" value="PP2C"/>
    <property type="match status" value="1"/>
</dbReference>
<dbReference type="InterPro" id="IPR001932">
    <property type="entry name" value="PPM-type_phosphatase-like_dom"/>
</dbReference>
<dbReference type="CDD" id="cd00143">
    <property type="entry name" value="PP2Cc"/>
    <property type="match status" value="1"/>
</dbReference>
<evidence type="ECO:0000256" key="6">
    <source>
        <dbReference type="ARBA" id="ARBA00022842"/>
    </source>
</evidence>
<evidence type="ECO:0000256" key="1">
    <source>
        <dbReference type="ARBA" id="ARBA00001936"/>
    </source>
</evidence>
<sequence length="448" mass="49460">MEEGNSKKGKSHLRDVSLACLIKWLLRASLEQDEGAGVNILVSQICQHLYKCHYLSVISVVVTLVGLMFSDKDDYSEKCRMRRCHRRIQMRRQHHPKLLLSYLGQGIGEVAKKMESSSSREAVGAISIPGRQRVMEDTISIRPNLCLPEINQRQPIDFFAVYDGHGGRHVASMCKERMHEVLEEELMRMRNNVDMGGSSTSSPRGRRQPLEGQRMEEAWRKVFKSCFLKIDEMASCICSECGGVGYECGCPPSVLTPTGSTAVVVVLTDETIIVANCGDSRAVLSRSGSAIPLSYDHKPDKREERARIEACGGRVVFTDGARVEGVLSMSRAIGDNNLKPYMTSEPEMTFTKREADDECLILASDGLWDVISSDIACAVGRECLRHRDPAGDLSSRPSSVEGDSRGAMFSSRRACSAAALLTRLALGRNSCDNISVIVVDLKRNHTAV</sequence>
<evidence type="ECO:0000256" key="8">
    <source>
        <dbReference type="ARBA" id="ARBA00023211"/>
    </source>
</evidence>
<organism evidence="12 13">
    <name type="scientific">Solanum verrucosum</name>
    <dbReference type="NCBI Taxonomy" id="315347"/>
    <lineage>
        <taxon>Eukaryota</taxon>
        <taxon>Viridiplantae</taxon>
        <taxon>Streptophyta</taxon>
        <taxon>Embryophyta</taxon>
        <taxon>Tracheophyta</taxon>
        <taxon>Spermatophyta</taxon>
        <taxon>Magnoliopsida</taxon>
        <taxon>eudicotyledons</taxon>
        <taxon>Gunneridae</taxon>
        <taxon>Pentapetalae</taxon>
        <taxon>asterids</taxon>
        <taxon>lamiids</taxon>
        <taxon>Solanales</taxon>
        <taxon>Solanaceae</taxon>
        <taxon>Solanoideae</taxon>
        <taxon>Solaneae</taxon>
        <taxon>Solanum</taxon>
    </lineage>
</organism>
<dbReference type="Gene3D" id="3.60.40.10">
    <property type="entry name" value="PPM-type phosphatase domain"/>
    <property type="match status" value="1"/>
</dbReference>
<evidence type="ECO:0000259" key="11">
    <source>
        <dbReference type="PROSITE" id="PS51746"/>
    </source>
</evidence>
<evidence type="ECO:0000256" key="5">
    <source>
        <dbReference type="ARBA" id="ARBA00022801"/>
    </source>
</evidence>
<comment type="similarity">
    <text evidence="9">Belongs to the PP2C family.</text>
</comment>
<dbReference type="FunFam" id="3.60.40.10:FF:000291">
    <property type="entry name" value="Protein phosphatase 2C 50"/>
    <property type="match status" value="1"/>
</dbReference>
<evidence type="ECO:0000256" key="2">
    <source>
        <dbReference type="ARBA" id="ARBA00001946"/>
    </source>
</evidence>
<name>A0AAF0TP31_SOLVR</name>
<dbReference type="Proteomes" id="UP001234989">
    <property type="component" value="Chromosome 3"/>
</dbReference>
<accession>A0AAF0TP31</accession>
<evidence type="ECO:0000256" key="7">
    <source>
        <dbReference type="ARBA" id="ARBA00022912"/>
    </source>
</evidence>
<dbReference type="GO" id="GO:0046872">
    <property type="term" value="F:metal ion binding"/>
    <property type="evidence" value="ECO:0007669"/>
    <property type="project" value="UniProtKB-KW"/>
</dbReference>
<dbReference type="PANTHER" id="PTHR47992">
    <property type="entry name" value="PROTEIN PHOSPHATASE"/>
    <property type="match status" value="1"/>
</dbReference>
<feature type="region of interest" description="Disordered" evidence="10">
    <location>
        <begin position="193"/>
        <end position="212"/>
    </location>
</feature>
<feature type="domain" description="PPM-type phosphatase" evidence="11">
    <location>
        <begin position="122"/>
        <end position="441"/>
    </location>
</feature>
<evidence type="ECO:0000256" key="4">
    <source>
        <dbReference type="ARBA" id="ARBA00022723"/>
    </source>
</evidence>
<dbReference type="SUPFAM" id="SSF81606">
    <property type="entry name" value="PP2C-like"/>
    <property type="match status" value="1"/>
</dbReference>
<keyword evidence="5 9" id="KW-0378">Hydrolase</keyword>
<dbReference type="InterPro" id="IPR000222">
    <property type="entry name" value="PP2C_BS"/>
</dbReference>
<dbReference type="InterPro" id="IPR015655">
    <property type="entry name" value="PP2C"/>
</dbReference>
<dbReference type="PROSITE" id="PS01032">
    <property type="entry name" value="PPM_1"/>
    <property type="match status" value="1"/>
</dbReference>
<protein>
    <recommendedName>
        <fullName evidence="3">protein-serine/threonine phosphatase</fullName>
        <ecNumber evidence="3">3.1.3.16</ecNumber>
    </recommendedName>
</protein>
<dbReference type="GO" id="GO:0004722">
    <property type="term" value="F:protein serine/threonine phosphatase activity"/>
    <property type="evidence" value="ECO:0007669"/>
    <property type="project" value="UniProtKB-EC"/>
</dbReference>
<proteinExistence type="inferred from homology"/>
<gene>
    <name evidence="12" type="ORF">MTR67_013735</name>
</gene>
<evidence type="ECO:0000256" key="9">
    <source>
        <dbReference type="RuleBase" id="RU003465"/>
    </source>
</evidence>
<keyword evidence="13" id="KW-1185">Reference proteome</keyword>
<dbReference type="EC" id="3.1.3.16" evidence="3"/>
<keyword evidence="4" id="KW-0479">Metal-binding</keyword>
<keyword evidence="8" id="KW-0464">Manganese</keyword>